<keyword evidence="1" id="KW-0732">Signal</keyword>
<gene>
    <name evidence="3" type="ORF">BIY21_04490</name>
</gene>
<evidence type="ECO:0000313" key="4">
    <source>
        <dbReference type="Proteomes" id="UP000186206"/>
    </source>
</evidence>
<dbReference type="InterPro" id="IPR025232">
    <property type="entry name" value="DUF4174"/>
</dbReference>
<keyword evidence="4" id="KW-1185">Reference proteome</keyword>
<dbReference type="RefSeq" id="WP_075652381.1">
    <property type="nucleotide sequence ID" value="NZ_AP019658.1"/>
</dbReference>
<dbReference type="Proteomes" id="UP000186206">
    <property type="component" value="Unassembled WGS sequence"/>
</dbReference>
<evidence type="ECO:0000313" key="3">
    <source>
        <dbReference type="EMBL" id="OLQ85501.1"/>
    </source>
</evidence>
<dbReference type="EMBL" id="MJMI01000142">
    <property type="protein sequence ID" value="OLQ85501.1"/>
    <property type="molecule type" value="Genomic_DNA"/>
</dbReference>
<comment type="caution">
    <text evidence="3">The sequence shown here is derived from an EMBL/GenBank/DDBJ whole genome shotgun (WGS) entry which is preliminary data.</text>
</comment>
<reference evidence="3 4" key="1">
    <citation type="submission" date="2016-09" db="EMBL/GenBank/DDBJ databases">
        <title>Genomic Taxonomy of the Vibrionaceae.</title>
        <authorList>
            <person name="Gonzalez-Castillo A."/>
            <person name="Gomez-Gil B."/>
            <person name="Enciso-Ibarra K."/>
        </authorList>
    </citation>
    <scope>NUCLEOTIDE SEQUENCE [LARGE SCALE GENOMIC DNA]</scope>
    <source>
        <strain evidence="3 4">CAIM 1731</strain>
    </source>
</reference>
<accession>A0ABX3F8J3</accession>
<feature type="domain" description="DUF4174" evidence="2">
    <location>
        <begin position="25"/>
        <end position="134"/>
    </location>
</feature>
<protein>
    <recommendedName>
        <fullName evidence="2">DUF4174 domain-containing protein</fullName>
    </recommendedName>
</protein>
<name>A0ABX3F8J3_9VIBR</name>
<evidence type="ECO:0000256" key="1">
    <source>
        <dbReference type="ARBA" id="ARBA00022729"/>
    </source>
</evidence>
<organism evidence="3 4">
    <name type="scientific">Vibrio ponticus</name>
    <dbReference type="NCBI Taxonomy" id="265668"/>
    <lineage>
        <taxon>Bacteria</taxon>
        <taxon>Pseudomonadati</taxon>
        <taxon>Pseudomonadota</taxon>
        <taxon>Gammaproteobacteria</taxon>
        <taxon>Vibrionales</taxon>
        <taxon>Vibrionaceae</taxon>
        <taxon>Vibrio</taxon>
    </lineage>
</organism>
<sequence>MYRLLVMFALIVSFSTQAYPSYGQYWPHRSVIFFAPSQDKHVEQFELETLLNDCALSERDVVTIIITLDGYTRPEWVDQQFDLGMLYNLYRVNPDEHTAILIGKDGTEKLRWGKSTDWLEVKQAIDSMPIRKTEMRDRQDPCSI</sequence>
<dbReference type="Pfam" id="PF13778">
    <property type="entry name" value="DUF4174"/>
    <property type="match status" value="1"/>
</dbReference>
<proteinExistence type="predicted"/>
<evidence type="ECO:0000259" key="2">
    <source>
        <dbReference type="Pfam" id="PF13778"/>
    </source>
</evidence>